<evidence type="ECO:0000313" key="1">
    <source>
        <dbReference type="EMBL" id="JAE07715.1"/>
    </source>
</evidence>
<reference evidence="1" key="1">
    <citation type="submission" date="2014-09" db="EMBL/GenBank/DDBJ databases">
        <authorList>
            <person name="Magalhaes I.L.F."/>
            <person name="Oliveira U."/>
            <person name="Santos F.R."/>
            <person name="Vidigal T.H.D.A."/>
            <person name="Brescovit A.D."/>
            <person name="Santos A.J."/>
        </authorList>
    </citation>
    <scope>NUCLEOTIDE SEQUENCE</scope>
    <source>
        <tissue evidence="1">Shoot tissue taken approximately 20 cm above the soil surface</tissue>
    </source>
</reference>
<accession>A0A0A9F3X8</accession>
<dbReference type="EMBL" id="GBRH01190181">
    <property type="protein sequence ID" value="JAE07715.1"/>
    <property type="molecule type" value="Transcribed_RNA"/>
</dbReference>
<reference evidence="1" key="2">
    <citation type="journal article" date="2015" name="Data Brief">
        <title>Shoot transcriptome of the giant reed, Arundo donax.</title>
        <authorList>
            <person name="Barrero R.A."/>
            <person name="Guerrero F.D."/>
            <person name="Moolhuijzen P."/>
            <person name="Goolsby J.A."/>
            <person name="Tidwell J."/>
            <person name="Bellgard S.E."/>
            <person name="Bellgard M.I."/>
        </authorList>
    </citation>
    <scope>NUCLEOTIDE SEQUENCE</scope>
    <source>
        <tissue evidence="1">Shoot tissue taken approximately 20 cm above the soil surface</tissue>
    </source>
</reference>
<sequence>MALLARSFVFVNLRCVPCKVL</sequence>
<name>A0A0A9F3X8_ARUDO</name>
<proteinExistence type="predicted"/>
<protein>
    <submittedName>
        <fullName evidence="1">Uncharacterized protein</fullName>
    </submittedName>
</protein>
<dbReference type="AlphaFoldDB" id="A0A0A9F3X8"/>
<organism evidence="1">
    <name type="scientific">Arundo donax</name>
    <name type="common">Giant reed</name>
    <name type="synonym">Donax arundinaceus</name>
    <dbReference type="NCBI Taxonomy" id="35708"/>
    <lineage>
        <taxon>Eukaryota</taxon>
        <taxon>Viridiplantae</taxon>
        <taxon>Streptophyta</taxon>
        <taxon>Embryophyta</taxon>
        <taxon>Tracheophyta</taxon>
        <taxon>Spermatophyta</taxon>
        <taxon>Magnoliopsida</taxon>
        <taxon>Liliopsida</taxon>
        <taxon>Poales</taxon>
        <taxon>Poaceae</taxon>
        <taxon>PACMAD clade</taxon>
        <taxon>Arundinoideae</taxon>
        <taxon>Arundineae</taxon>
        <taxon>Arundo</taxon>
    </lineage>
</organism>